<keyword evidence="1" id="KW-0732">Signal</keyword>
<evidence type="ECO:0000313" key="3">
    <source>
        <dbReference type="Proteomes" id="UP001526446"/>
    </source>
</evidence>
<evidence type="ECO:0000256" key="1">
    <source>
        <dbReference type="ARBA" id="ARBA00022729"/>
    </source>
</evidence>
<dbReference type="Pfam" id="PF03548">
    <property type="entry name" value="LolA"/>
    <property type="match status" value="1"/>
</dbReference>
<sequence length="195" mass="21002">MTRAPHGSAALRLTRRRGLLLAPVFLAACATGQGTRTAPQAGDTARVEAWLRAARLEDAPFTQTWPNGTTGGGVLTYHAGYLHLHYTAPHVMELVASGSHAVFTDSQTGSETRMGLAHNPLGVLMGNPLTLSGPVTVTDIQKTPGILQISLTRTENPSQGLVTLVFHDVAHELDLREIRILDERQRTLFIRLGAV</sequence>
<reference evidence="2 3" key="1">
    <citation type="submission" date="2022-11" db="EMBL/GenBank/DDBJ databases">
        <title>Genome sequencing of Acetobacter type strain.</title>
        <authorList>
            <person name="Heo J."/>
            <person name="Lee D."/>
            <person name="Han B.-H."/>
            <person name="Hong S.-B."/>
            <person name="Kwon S.-W."/>
        </authorList>
    </citation>
    <scope>NUCLEOTIDE SEQUENCE [LARGE SCALE GENOMIC DNA]</scope>
    <source>
        <strain evidence="2 3">KACC 21251</strain>
    </source>
</reference>
<comment type="caution">
    <text evidence="2">The sequence shown here is derived from an EMBL/GenBank/DDBJ whole genome shotgun (WGS) entry which is preliminary data.</text>
</comment>
<protein>
    <submittedName>
        <fullName evidence="2">Outer-membrane lipoprotein carrier protein LolA</fullName>
    </submittedName>
</protein>
<dbReference type="InterPro" id="IPR029046">
    <property type="entry name" value="LolA/LolB/LppX"/>
</dbReference>
<proteinExistence type="predicted"/>
<dbReference type="PROSITE" id="PS51257">
    <property type="entry name" value="PROKAR_LIPOPROTEIN"/>
    <property type="match status" value="1"/>
</dbReference>
<dbReference type="EMBL" id="JAPIUX010000001">
    <property type="protein sequence ID" value="MCX2560299.1"/>
    <property type="molecule type" value="Genomic_DNA"/>
</dbReference>
<name>A0ABT3Q4T6_9PROT</name>
<dbReference type="Proteomes" id="UP001526446">
    <property type="component" value="Unassembled WGS sequence"/>
</dbReference>
<organism evidence="2 3">
    <name type="scientific">Acetobacter farinalis</name>
    <dbReference type="NCBI Taxonomy" id="1260984"/>
    <lineage>
        <taxon>Bacteria</taxon>
        <taxon>Pseudomonadati</taxon>
        <taxon>Pseudomonadota</taxon>
        <taxon>Alphaproteobacteria</taxon>
        <taxon>Acetobacterales</taxon>
        <taxon>Acetobacteraceae</taxon>
        <taxon>Acetobacter</taxon>
    </lineage>
</organism>
<dbReference type="SUPFAM" id="SSF89392">
    <property type="entry name" value="Prokaryotic lipoproteins and lipoprotein localization factors"/>
    <property type="match status" value="1"/>
</dbReference>
<accession>A0ABT3Q4T6</accession>
<evidence type="ECO:0000313" key="2">
    <source>
        <dbReference type="EMBL" id="MCX2560299.1"/>
    </source>
</evidence>
<gene>
    <name evidence="2" type="ORF">OQ252_02605</name>
</gene>
<dbReference type="InterPro" id="IPR004564">
    <property type="entry name" value="OM_lipoprot_carrier_LolA-like"/>
</dbReference>
<dbReference type="RefSeq" id="WP_166119188.1">
    <property type="nucleotide sequence ID" value="NZ_JAPIUX010000001.1"/>
</dbReference>
<keyword evidence="2" id="KW-0449">Lipoprotein</keyword>
<keyword evidence="3" id="KW-1185">Reference proteome</keyword>